<gene>
    <name evidence="3" type="ORF">PX52LOC_07698</name>
</gene>
<evidence type="ECO:0000313" key="3">
    <source>
        <dbReference type="EMBL" id="QEL20593.1"/>
    </source>
</evidence>
<dbReference type="PANTHER" id="PTHR44520:SF1">
    <property type="entry name" value="TWO-COMPONENT SYSTEM REGULATORY PROTEIN"/>
    <property type="match status" value="1"/>
</dbReference>
<dbReference type="RefSeq" id="WP_149114869.1">
    <property type="nucleotide sequence ID" value="NZ_CP042425.1"/>
</dbReference>
<evidence type="ECO:0000259" key="2">
    <source>
        <dbReference type="PROSITE" id="PS50110"/>
    </source>
</evidence>
<dbReference type="PROSITE" id="PS50110">
    <property type="entry name" value="RESPONSE_REGULATORY"/>
    <property type="match status" value="1"/>
</dbReference>
<protein>
    <submittedName>
        <fullName evidence="3">Response regulator</fullName>
    </submittedName>
</protein>
<name>A0A5C1ARB2_9BACT</name>
<dbReference type="InterPro" id="IPR001789">
    <property type="entry name" value="Sig_transdc_resp-reg_receiver"/>
</dbReference>
<proteinExistence type="predicted"/>
<dbReference type="CDD" id="cd17557">
    <property type="entry name" value="REC_Rcp-like"/>
    <property type="match status" value="1"/>
</dbReference>
<dbReference type="Proteomes" id="UP000324974">
    <property type="component" value="Chromosome"/>
</dbReference>
<dbReference type="EMBL" id="CP042425">
    <property type="protein sequence ID" value="QEL20593.1"/>
    <property type="molecule type" value="Genomic_DNA"/>
</dbReference>
<organism evidence="3 4">
    <name type="scientific">Limnoglobus roseus</name>
    <dbReference type="NCBI Taxonomy" id="2598579"/>
    <lineage>
        <taxon>Bacteria</taxon>
        <taxon>Pseudomonadati</taxon>
        <taxon>Planctomycetota</taxon>
        <taxon>Planctomycetia</taxon>
        <taxon>Gemmatales</taxon>
        <taxon>Gemmataceae</taxon>
        <taxon>Limnoglobus</taxon>
    </lineage>
</organism>
<accession>A0A5C1ARB2</accession>
<dbReference type="SMART" id="SM00448">
    <property type="entry name" value="REC"/>
    <property type="match status" value="1"/>
</dbReference>
<feature type="domain" description="Response regulatory" evidence="2">
    <location>
        <begin position="6"/>
        <end position="133"/>
    </location>
</feature>
<evidence type="ECO:0000313" key="4">
    <source>
        <dbReference type="Proteomes" id="UP000324974"/>
    </source>
</evidence>
<keyword evidence="4" id="KW-1185">Reference proteome</keyword>
<sequence length="145" mass="16374">MTTPVELLLAEDDPADVALVRHAFQKHNLSNPIHVVHDGAQALEFVFRTDRYADRPPGTPYVILLDLKLPLVDGVEVLRRIKGDPDTRSIPVVMLTSSGEDRDLDECYRLGVNSYIVKPVDFDRFDEVVRQLGLYWLLVNQPPPG</sequence>
<dbReference type="GO" id="GO:0000160">
    <property type="term" value="P:phosphorelay signal transduction system"/>
    <property type="evidence" value="ECO:0007669"/>
    <property type="project" value="InterPro"/>
</dbReference>
<dbReference type="Gene3D" id="3.40.50.2300">
    <property type="match status" value="1"/>
</dbReference>
<dbReference type="InterPro" id="IPR011006">
    <property type="entry name" value="CheY-like_superfamily"/>
</dbReference>
<dbReference type="KEGG" id="lrs:PX52LOC_07698"/>
<reference evidence="4" key="1">
    <citation type="submission" date="2019-08" db="EMBL/GenBank/DDBJ databases">
        <title>Limnoglobus roseus gen. nov., sp. nov., a novel freshwater planctomycete with a giant genome from the family Gemmataceae.</title>
        <authorList>
            <person name="Kulichevskaya I.S."/>
            <person name="Naumoff D.G."/>
            <person name="Miroshnikov K."/>
            <person name="Ivanova A."/>
            <person name="Philippov D.A."/>
            <person name="Hakobyan A."/>
            <person name="Rijpstra I.C."/>
            <person name="Sinninghe Damste J.S."/>
            <person name="Liesack W."/>
            <person name="Dedysh S.N."/>
        </authorList>
    </citation>
    <scope>NUCLEOTIDE SEQUENCE [LARGE SCALE GENOMIC DNA]</scope>
    <source>
        <strain evidence="4">PX52</strain>
    </source>
</reference>
<dbReference type="Pfam" id="PF00072">
    <property type="entry name" value="Response_reg"/>
    <property type="match status" value="1"/>
</dbReference>
<keyword evidence="1" id="KW-0597">Phosphoprotein</keyword>
<dbReference type="OrthoDB" id="195863at2"/>
<dbReference type="PANTHER" id="PTHR44520">
    <property type="entry name" value="RESPONSE REGULATOR RCP1-RELATED"/>
    <property type="match status" value="1"/>
</dbReference>
<dbReference type="InterPro" id="IPR052893">
    <property type="entry name" value="TCS_response_regulator"/>
</dbReference>
<feature type="modified residue" description="4-aspartylphosphate" evidence="1">
    <location>
        <position position="66"/>
    </location>
</feature>
<dbReference type="AlphaFoldDB" id="A0A5C1ARB2"/>
<dbReference type="SUPFAM" id="SSF52172">
    <property type="entry name" value="CheY-like"/>
    <property type="match status" value="1"/>
</dbReference>
<evidence type="ECO:0000256" key="1">
    <source>
        <dbReference type="PROSITE-ProRule" id="PRU00169"/>
    </source>
</evidence>